<dbReference type="AlphaFoldDB" id="A0A917QNZ0"/>
<dbReference type="RefSeq" id="WP_189160840.1">
    <property type="nucleotide sequence ID" value="NZ_BMNT01000001.1"/>
</dbReference>
<reference evidence="2" key="1">
    <citation type="journal article" date="2014" name="Int. J. Syst. Evol. Microbiol.">
        <title>Complete genome sequence of Corynebacterium casei LMG S-19264T (=DSM 44701T), isolated from a smear-ripened cheese.</title>
        <authorList>
            <consortium name="US DOE Joint Genome Institute (JGI-PGF)"/>
            <person name="Walter F."/>
            <person name="Albersmeier A."/>
            <person name="Kalinowski J."/>
            <person name="Ruckert C."/>
        </authorList>
    </citation>
    <scope>NUCLEOTIDE SEQUENCE</scope>
    <source>
        <strain evidence="2">JCM 13064</strain>
    </source>
</reference>
<sequence>MALAIGTSPSLVSGSGETQTTASFSPPADSLLVAVAMLYDYEGGGRSPTNTGTPLTWTLQESDDTTPATSGVRIYTAINAAAQSGITVSAQFSNGRGALKVYVITGHDRVTPVGNTGFGTTSTGNATVTGYSSTRDGSRGICGAIDFDLGSLSSSDVAEAFTSGGIAIPGLAISKASNTTGVSTNVTFNMNNGSGSADWAWAAVEIIPEIVNPRPVHIVQVGQAVMRSTLI</sequence>
<feature type="region of interest" description="Disordered" evidence="1">
    <location>
        <begin position="45"/>
        <end position="67"/>
    </location>
</feature>
<comment type="caution">
    <text evidence="2">The sequence shown here is derived from an EMBL/GenBank/DDBJ whole genome shotgun (WGS) entry which is preliminary data.</text>
</comment>
<organism evidence="2 3">
    <name type="scientific">Sphaerisporangium melleum</name>
    <dbReference type="NCBI Taxonomy" id="321316"/>
    <lineage>
        <taxon>Bacteria</taxon>
        <taxon>Bacillati</taxon>
        <taxon>Actinomycetota</taxon>
        <taxon>Actinomycetes</taxon>
        <taxon>Streptosporangiales</taxon>
        <taxon>Streptosporangiaceae</taxon>
        <taxon>Sphaerisporangium</taxon>
    </lineage>
</organism>
<dbReference type="EMBL" id="BMNT01000001">
    <property type="protein sequence ID" value="GGK61122.1"/>
    <property type="molecule type" value="Genomic_DNA"/>
</dbReference>
<gene>
    <name evidence="2" type="ORF">GCM10007964_00300</name>
</gene>
<protein>
    <submittedName>
        <fullName evidence="2">Uncharacterized protein</fullName>
    </submittedName>
</protein>
<name>A0A917QNZ0_9ACTN</name>
<evidence type="ECO:0000313" key="2">
    <source>
        <dbReference type="EMBL" id="GGK61122.1"/>
    </source>
</evidence>
<feature type="compositionally biased region" description="Polar residues" evidence="1">
    <location>
        <begin position="7"/>
        <end position="24"/>
    </location>
</feature>
<evidence type="ECO:0000256" key="1">
    <source>
        <dbReference type="SAM" id="MobiDB-lite"/>
    </source>
</evidence>
<reference evidence="2" key="2">
    <citation type="submission" date="2020-09" db="EMBL/GenBank/DDBJ databases">
        <authorList>
            <person name="Sun Q."/>
            <person name="Ohkuma M."/>
        </authorList>
    </citation>
    <scope>NUCLEOTIDE SEQUENCE</scope>
    <source>
        <strain evidence="2">JCM 13064</strain>
    </source>
</reference>
<accession>A0A917QNZ0</accession>
<feature type="region of interest" description="Disordered" evidence="1">
    <location>
        <begin position="1"/>
        <end position="24"/>
    </location>
</feature>
<feature type="compositionally biased region" description="Polar residues" evidence="1">
    <location>
        <begin position="47"/>
        <end position="67"/>
    </location>
</feature>
<evidence type="ECO:0000313" key="3">
    <source>
        <dbReference type="Proteomes" id="UP000645217"/>
    </source>
</evidence>
<dbReference type="Proteomes" id="UP000645217">
    <property type="component" value="Unassembled WGS sequence"/>
</dbReference>
<keyword evidence="3" id="KW-1185">Reference proteome</keyword>
<proteinExistence type="predicted"/>